<reference evidence="2 3" key="1">
    <citation type="submission" date="2017-05" db="EMBL/GenBank/DDBJ databases">
        <title>Genome Analysis of Maritalea myrionectae HL2708#5.</title>
        <authorList>
            <consortium name="Cotde Inc.-PKNU"/>
            <person name="Jang D."/>
            <person name="Oh H.-M."/>
        </authorList>
    </citation>
    <scope>NUCLEOTIDE SEQUENCE [LARGE SCALE GENOMIC DNA]</scope>
    <source>
        <strain evidence="2 3">HL2708#5</strain>
    </source>
</reference>
<feature type="signal peptide" evidence="1">
    <location>
        <begin position="1"/>
        <end position="23"/>
    </location>
</feature>
<dbReference type="KEGG" id="mmyr:MXMO3_01643"/>
<dbReference type="AlphaFoldDB" id="A0A2R4MDT5"/>
<gene>
    <name evidence="2" type="ORF">MXMO3_01643</name>
</gene>
<feature type="chain" id="PRO_5015348306" evidence="1">
    <location>
        <begin position="24"/>
        <end position="169"/>
    </location>
</feature>
<sequence length="169" mass="18687">MRTRQLFLATLLSFFAIATPALAQQFPTIESKDLNERAVTLPQDFVANRSLLFIAFEQEQQTDVNTWLPFAEQLEQNGHAKFYELPVLPSALRLVGGFIQNGMRSGIPSQATRAKTITLYTNVSRFRANLGLGPTNQIYAVVIDRAGKVLAVESGAYSEAKAQKLRAAL</sequence>
<accession>A0A2R4MDT5</accession>
<evidence type="ECO:0000313" key="3">
    <source>
        <dbReference type="Proteomes" id="UP000258927"/>
    </source>
</evidence>
<evidence type="ECO:0000313" key="2">
    <source>
        <dbReference type="EMBL" id="AVX04172.1"/>
    </source>
</evidence>
<dbReference type="RefSeq" id="WP_117395530.1">
    <property type="nucleotide sequence ID" value="NZ_CP021330.1"/>
</dbReference>
<evidence type="ECO:0000256" key="1">
    <source>
        <dbReference type="SAM" id="SignalP"/>
    </source>
</evidence>
<protein>
    <submittedName>
        <fullName evidence="2">Uncharacterized protein</fullName>
    </submittedName>
</protein>
<organism evidence="2 3">
    <name type="scientific">Maritalea myrionectae</name>
    <dbReference type="NCBI Taxonomy" id="454601"/>
    <lineage>
        <taxon>Bacteria</taxon>
        <taxon>Pseudomonadati</taxon>
        <taxon>Pseudomonadota</taxon>
        <taxon>Alphaproteobacteria</taxon>
        <taxon>Hyphomicrobiales</taxon>
        <taxon>Devosiaceae</taxon>
        <taxon>Maritalea</taxon>
    </lineage>
</organism>
<name>A0A2R4MDT5_9HYPH</name>
<proteinExistence type="predicted"/>
<keyword evidence="3" id="KW-1185">Reference proteome</keyword>
<dbReference type="Proteomes" id="UP000258927">
    <property type="component" value="Chromosome"/>
</dbReference>
<dbReference type="EMBL" id="CP021330">
    <property type="protein sequence ID" value="AVX04172.1"/>
    <property type="molecule type" value="Genomic_DNA"/>
</dbReference>
<keyword evidence="1" id="KW-0732">Signal</keyword>